<dbReference type="InterPro" id="IPR036063">
    <property type="entry name" value="Smr_dom_sf"/>
</dbReference>
<gene>
    <name evidence="2" type="ORF">M9Y10_011973</name>
</gene>
<feature type="compositionally biased region" description="Polar residues" evidence="1">
    <location>
        <begin position="1"/>
        <end position="20"/>
    </location>
</feature>
<dbReference type="SUPFAM" id="SSF160443">
    <property type="entry name" value="SMR domain-like"/>
    <property type="match status" value="1"/>
</dbReference>
<comment type="caution">
    <text evidence="2">The sequence shown here is derived from an EMBL/GenBank/DDBJ whole genome shotgun (WGS) entry which is preliminary data.</text>
</comment>
<name>A0ABR2IBC4_9EUKA</name>
<feature type="region of interest" description="Disordered" evidence="1">
    <location>
        <begin position="232"/>
        <end position="335"/>
    </location>
</feature>
<feature type="region of interest" description="Disordered" evidence="1">
    <location>
        <begin position="177"/>
        <end position="200"/>
    </location>
</feature>
<feature type="region of interest" description="Disordered" evidence="1">
    <location>
        <begin position="1"/>
        <end position="45"/>
    </location>
</feature>
<proteinExistence type="predicted"/>
<feature type="compositionally biased region" description="Low complexity" evidence="1">
    <location>
        <begin position="239"/>
        <end position="248"/>
    </location>
</feature>
<dbReference type="EMBL" id="JAPFFF010000018">
    <property type="protein sequence ID" value="KAK8860309.1"/>
    <property type="molecule type" value="Genomic_DNA"/>
</dbReference>
<sequence>MNDPSSPRNLSRTDMNNYGNDENDDEKSPHVKLTDPLVTSSDEIETRTIRVPGMKKKKKVNKVEKEVLKIEKEEPKNAKTNESLENKSESEILNKNEECCDDKKPCYVDDDSNDEIISFLMKTTSQSKEICQNAFENFNDQDDMNVRVKKTIGYLFTPKEEDEDEVLPTKTIKIPKKRVSKTTKKSEVSSIQETKDKNKDRIDAAMAIFNEQFPSISSKKFKGNVNTRWHYAPSNVQISSNPKSSKPNPVDDKKVKIPTSNPTDAKKAKTVNSKLESATNEKSKMPVIEFKQKNQPSKQPKNCKKRDFDDEPGMYNRGKPQNKRRGQKTKKNTEFKGRNHVIPESVSFTTFIVIDMHGSDPKIKKPLDWVTVIRDALFDALEHKVDSVNFITGKGIHSQNKKPFLRPLVLLTSKRLGFESKINEENAGIVNVDVSSYQEPLPGDGELEDEDAYNELFQTFRVGKLTGCNIDDDDDDDDDDSFWRDDDDDDTPYQAVKKSFPSMQDVCIKIICENRDKKEALRFARKFEEQLEKDDLYGSIRKSTIKLTKEEEEEMRKRNEQKKKENRLIKEFLDTYKLDREIIERVVHDKKKRKKSKMILDQIKKIPEDFLLYLPELFENYKLVPIESLLNTAEENDYDIDNVVNKLISQSMMAMQDALDVLKVSRKIQTERPDGTSKFIHSIEIDLSNSGVKKAEVTIQRIMNGMSEESFSEMVLYFSPKPKRCTLKDLLPFLNEKAEELQNEGIRIKRKNNARKYRYYITIINDDNDDVEIEEEEDDIDSYYDYDD</sequence>
<evidence type="ECO:0000313" key="2">
    <source>
        <dbReference type="EMBL" id="KAK8860309.1"/>
    </source>
</evidence>
<organism evidence="2 3">
    <name type="scientific">Tritrichomonas musculus</name>
    <dbReference type="NCBI Taxonomy" id="1915356"/>
    <lineage>
        <taxon>Eukaryota</taxon>
        <taxon>Metamonada</taxon>
        <taxon>Parabasalia</taxon>
        <taxon>Tritrichomonadida</taxon>
        <taxon>Tritrichomonadidae</taxon>
        <taxon>Tritrichomonas</taxon>
    </lineage>
</organism>
<keyword evidence="3" id="KW-1185">Reference proteome</keyword>
<accession>A0ABR2IBC4</accession>
<evidence type="ECO:0000256" key="1">
    <source>
        <dbReference type="SAM" id="MobiDB-lite"/>
    </source>
</evidence>
<evidence type="ECO:0000313" key="3">
    <source>
        <dbReference type="Proteomes" id="UP001470230"/>
    </source>
</evidence>
<feature type="region of interest" description="Disordered" evidence="1">
    <location>
        <begin position="71"/>
        <end position="91"/>
    </location>
</feature>
<feature type="region of interest" description="Disordered" evidence="1">
    <location>
        <begin position="471"/>
        <end position="490"/>
    </location>
</feature>
<reference evidence="2 3" key="1">
    <citation type="submission" date="2024-04" db="EMBL/GenBank/DDBJ databases">
        <title>Tritrichomonas musculus Genome.</title>
        <authorList>
            <person name="Alves-Ferreira E."/>
            <person name="Grigg M."/>
            <person name="Lorenzi H."/>
            <person name="Galac M."/>
        </authorList>
    </citation>
    <scope>NUCLEOTIDE SEQUENCE [LARGE SCALE GENOMIC DNA]</scope>
    <source>
        <strain evidence="2 3">EAF2021</strain>
    </source>
</reference>
<dbReference type="Proteomes" id="UP001470230">
    <property type="component" value="Unassembled WGS sequence"/>
</dbReference>
<evidence type="ECO:0008006" key="4">
    <source>
        <dbReference type="Google" id="ProtNLM"/>
    </source>
</evidence>
<feature type="compositionally biased region" description="Basic residues" evidence="1">
    <location>
        <begin position="320"/>
        <end position="330"/>
    </location>
</feature>
<protein>
    <recommendedName>
        <fullName evidence="4">Smr domain-containing protein</fullName>
    </recommendedName>
</protein>
<dbReference type="Gene3D" id="3.30.1370.110">
    <property type="match status" value="1"/>
</dbReference>